<proteinExistence type="predicted"/>
<organism evidence="2 3">
    <name type="scientific">Xylaria bambusicola</name>
    <dbReference type="NCBI Taxonomy" id="326684"/>
    <lineage>
        <taxon>Eukaryota</taxon>
        <taxon>Fungi</taxon>
        <taxon>Dikarya</taxon>
        <taxon>Ascomycota</taxon>
        <taxon>Pezizomycotina</taxon>
        <taxon>Sordariomycetes</taxon>
        <taxon>Xylariomycetidae</taxon>
        <taxon>Xylariales</taxon>
        <taxon>Xylariaceae</taxon>
        <taxon>Xylaria</taxon>
    </lineage>
</organism>
<dbReference type="AlphaFoldDB" id="A0AAN7YTX0"/>
<evidence type="ECO:0000313" key="2">
    <source>
        <dbReference type="EMBL" id="KAK5624425.1"/>
    </source>
</evidence>
<feature type="region of interest" description="Disordered" evidence="1">
    <location>
        <begin position="88"/>
        <end position="110"/>
    </location>
</feature>
<reference evidence="2 3" key="1">
    <citation type="submission" date="2023-10" db="EMBL/GenBank/DDBJ databases">
        <title>Draft genome sequence of Xylaria bambusicola isolate GMP-LS, the root and basal stem rot pathogen of sugarcane in Indonesia.</title>
        <authorList>
            <person name="Selvaraj P."/>
            <person name="Muralishankar V."/>
            <person name="Muruganantham S."/>
            <person name="Sp S."/>
            <person name="Haryani S."/>
            <person name="Lau K.J.X."/>
            <person name="Naqvi N.I."/>
        </authorList>
    </citation>
    <scope>NUCLEOTIDE SEQUENCE [LARGE SCALE GENOMIC DNA]</scope>
    <source>
        <strain evidence="2">GMP-LS</strain>
    </source>
</reference>
<dbReference type="Proteomes" id="UP001305414">
    <property type="component" value="Unassembled WGS sequence"/>
</dbReference>
<keyword evidence="3" id="KW-1185">Reference proteome</keyword>
<accession>A0AAN7YTX0</accession>
<gene>
    <name evidence="2" type="ORF">RRF57_000140</name>
</gene>
<evidence type="ECO:0000313" key="3">
    <source>
        <dbReference type="Proteomes" id="UP001305414"/>
    </source>
</evidence>
<comment type="caution">
    <text evidence="2">The sequence shown here is derived from an EMBL/GenBank/DDBJ whole genome shotgun (WGS) entry which is preliminary data.</text>
</comment>
<sequence>MEEIQLARQFSRIIRIFHVYRKNGTKAIWHLFLQPFELLSFTSYLQACMLDIRNRATHHAPLAPSLGFQPPDQVLRVSALLAHAQLQGAKTADTEPSLQTPHHRPQKNTFCLQRRKPLLRVPRRDS</sequence>
<protein>
    <submittedName>
        <fullName evidence="2">Uncharacterized protein</fullName>
    </submittedName>
</protein>
<evidence type="ECO:0000256" key="1">
    <source>
        <dbReference type="SAM" id="MobiDB-lite"/>
    </source>
</evidence>
<name>A0AAN7YTX0_9PEZI</name>
<dbReference type="EMBL" id="JAWHQM010000001">
    <property type="protein sequence ID" value="KAK5624425.1"/>
    <property type="molecule type" value="Genomic_DNA"/>
</dbReference>